<keyword evidence="11 16" id="KW-1133">Transmembrane helix</keyword>
<evidence type="ECO:0000256" key="16">
    <source>
        <dbReference type="SAM" id="Phobius"/>
    </source>
</evidence>
<dbReference type="EC" id="2.3.2.27" evidence="4"/>
<evidence type="ECO:0000256" key="3">
    <source>
        <dbReference type="ARBA" id="ARBA00004906"/>
    </source>
</evidence>
<feature type="compositionally biased region" description="Polar residues" evidence="15">
    <location>
        <begin position="255"/>
        <end position="269"/>
    </location>
</feature>
<keyword evidence="8 14" id="KW-0863">Zinc-finger</keyword>
<dbReference type="PANTHER" id="PTHR46913">
    <property type="entry name" value="RING-H2 FINGER PROTEIN ATL16"/>
    <property type="match status" value="1"/>
</dbReference>
<reference evidence="18 19" key="1">
    <citation type="journal article" date="2013" name="Proc. Natl. Acad. Sci. U.S.A.">
        <title>Fine-scale variation in meiotic recombination in Mimulus inferred from population shotgun sequencing.</title>
        <authorList>
            <person name="Hellsten U."/>
            <person name="Wright K.M."/>
            <person name="Jenkins J."/>
            <person name="Shu S."/>
            <person name="Yuan Y."/>
            <person name="Wessler S.R."/>
            <person name="Schmutz J."/>
            <person name="Willis J.H."/>
            <person name="Rokhsar D.S."/>
        </authorList>
    </citation>
    <scope>NUCLEOTIDE SEQUENCE [LARGE SCALE GENOMIC DNA]</scope>
    <source>
        <strain evidence="19">cv. DUN x IM62</strain>
    </source>
</reference>
<evidence type="ECO:0000256" key="1">
    <source>
        <dbReference type="ARBA" id="ARBA00000900"/>
    </source>
</evidence>
<evidence type="ECO:0000256" key="10">
    <source>
        <dbReference type="ARBA" id="ARBA00022833"/>
    </source>
</evidence>
<protein>
    <recommendedName>
        <fullName evidence="4">RING-type E3 ubiquitin transferase</fullName>
        <ecNumber evidence="4">2.3.2.27</ecNumber>
    </recommendedName>
</protein>
<organism evidence="18 19">
    <name type="scientific">Erythranthe guttata</name>
    <name type="common">Yellow monkey flower</name>
    <name type="synonym">Mimulus guttatus</name>
    <dbReference type="NCBI Taxonomy" id="4155"/>
    <lineage>
        <taxon>Eukaryota</taxon>
        <taxon>Viridiplantae</taxon>
        <taxon>Streptophyta</taxon>
        <taxon>Embryophyta</taxon>
        <taxon>Tracheophyta</taxon>
        <taxon>Spermatophyta</taxon>
        <taxon>Magnoliopsida</taxon>
        <taxon>eudicotyledons</taxon>
        <taxon>Gunneridae</taxon>
        <taxon>Pentapetalae</taxon>
        <taxon>asterids</taxon>
        <taxon>lamiids</taxon>
        <taxon>Lamiales</taxon>
        <taxon>Phrymaceae</taxon>
        <taxon>Erythranthe</taxon>
    </lineage>
</organism>
<gene>
    <name evidence="18" type="ORF">MIMGU_mgv1a023632mg</name>
</gene>
<keyword evidence="9" id="KW-0833">Ubl conjugation pathway</keyword>
<feature type="domain" description="RING-type" evidence="17">
    <location>
        <begin position="113"/>
        <end position="155"/>
    </location>
</feature>
<evidence type="ECO:0000256" key="7">
    <source>
        <dbReference type="ARBA" id="ARBA00022723"/>
    </source>
</evidence>
<dbReference type="EMBL" id="KI630171">
    <property type="protein sequence ID" value="EYU45919.1"/>
    <property type="molecule type" value="Genomic_DNA"/>
</dbReference>
<dbReference type="InterPro" id="IPR013083">
    <property type="entry name" value="Znf_RING/FYVE/PHD"/>
</dbReference>
<dbReference type="UniPathway" id="UPA00143"/>
<comment type="similarity">
    <text evidence="13">Belongs to the RING-type zinc finger family. ATL subfamily.</text>
</comment>
<dbReference type="PhylomeDB" id="A0A022S0S0"/>
<keyword evidence="10" id="KW-0862">Zinc</keyword>
<evidence type="ECO:0000256" key="12">
    <source>
        <dbReference type="ARBA" id="ARBA00023136"/>
    </source>
</evidence>
<dbReference type="FunFam" id="3.30.40.10:FF:000475">
    <property type="entry name" value="RING-H2 finger protein ATL3"/>
    <property type="match status" value="1"/>
</dbReference>
<sequence length="281" mass="30772">MGESSDDNSNTGLFELTGKIMVVAILLLFFVVVFAFSLHIYARWFWQRRQERSSSSDTTTTTTRRRRRLSFAAGHREITVILPAARRGLDPSVLKSIPVVVFDPKEFENGLECAVCLCEVSEGEKARVLPKCSHGFHAECIDMWLHSHSTCPICRNPISNPKSSAAAAAGESAAANTYPTEAPNFPTNVLFWASSSSSSSSVTSSIASSLNNNNNNRADGILAIDIPRQIIEEEENEPKSPIYTRLRSLTRLLSGNNRKVNPSSSSSPRNLDPEQGVVITG</sequence>
<dbReference type="InterPro" id="IPR001841">
    <property type="entry name" value="Znf_RING"/>
</dbReference>
<feature type="region of interest" description="Disordered" evidence="15">
    <location>
        <begin position="254"/>
        <end position="281"/>
    </location>
</feature>
<keyword evidence="12 16" id="KW-0472">Membrane</keyword>
<evidence type="ECO:0000256" key="4">
    <source>
        <dbReference type="ARBA" id="ARBA00012483"/>
    </source>
</evidence>
<evidence type="ECO:0000256" key="5">
    <source>
        <dbReference type="ARBA" id="ARBA00022679"/>
    </source>
</evidence>
<evidence type="ECO:0000256" key="2">
    <source>
        <dbReference type="ARBA" id="ARBA00004167"/>
    </source>
</evidence>
<keyword evidence="6 16" id="KW-0812">Transmembrane</keyword>
<proteinExistence type="inferred from homology"/>
<dbReference type="GO" id="GO:0008270">
    <property type="term" value="F:zinc ion binding"/>
    <property type="evidence" value="ECO:0007669"/>
    <property type="project" value="UniProtKB-KW"/>
</dbReference>
<evidence type="ECO:0000256" key="11">
    <source>
        <dbReference type="ARBA" id="ARBA00022989"/>
    </source>
</evidence>
<dbReference type="AlphaFoldDB" id="A0A022S0S0"/>
<feature type="transmembrane region" description="Helical" evidence="16">
    <location>
        <begin position="20"/>
        <end position="42"/>
    </location>
</feature>
<dbReference type="GO" id="GO:0016567">
    <property type="term" value="P:protein ubiquitination"/>
    <property type="evidence" value="ECO:0000318"/>
    <property type="project" value="GO_Central"/>
</dbReference>
<evidence type="ECO:0000256" key="8">
    <source>
        <dbReference type="ARBA" id="ARBA00022771"/>
    </source>
</evidence>
<dbReference type="GO" id="GO:0016020">
    <property type="term" value="C:membrane"/>
    <property type="evidence" value="ECO:0007669"/>
    <property type="project" value="UniProtKB-SubCell"/>
</dbReference>
<dbReference type="PROSITE" id="PS50089">
    <property type="entry name" value="ZF_RING_2"/>
    <property type="match status" value="1"/>
</dbReference>
<name>A0A022S0S0_ERYGU</name>
<evidence type="ECO:0000256" key="15">
    <source>
        <dbReference type="SAM" id="MobiDB-lite"/>
    </source>
</evidence>
<dbReference type="Pfam" id="PF13639">
    <property type="entry name" value="zf-RING_2"/>
    <property type="match status" value="1"/>
</dbReference>
<dbReference type="PANTHER" id="PTHR46913:SF1">
    <property type="entry name" value="RING-H2 FINGER PROTEIN ATL16"/>
    <property type="match status" value="1"/>
</dbReference>
<evidence type="ECO:0000259" key="17">
    <source>
        <dbReference type="PROSITE" id="PS50089"/>
    </source>
</evidence>
<comment type="subcellular location">
    <subcellularLocation>
        <location evidence="2">Membrane</location>
        <topology evidence="2">Single-pass membrane protein</topology>
    </subcellularLocation>
</comment>
<dbReference type="eggNOG" id="KOG0800">
    <property type="taxonomic scope" value="Eukaryota"/>
</dbReference>
<dbReference type="InterPro" id="IPR044600">
    <property type="entry name" value="ATL1/ATL16-like"/>
</dbReference>
<keyword evidence="19" id="KW-1185">Reference proteome</keyword>
<evidence type="ECO:0000313" key="19">
    <source>
        <dbReference type="Proteomes" id="UP000030748"/>
    </source>
</evidence>
<dbReference type="SUPFAM" id="SSF57850">
    <property type="entry name" value="RING/U-box"/>
    <property type="match status" value="1"/>
</dbReference>
<dbReference type="SMART" id="SM00184">
    <property type="entry name" value="RING"/>
    <property type="match status" value="1"/>
</dbReference>
<comment type="catalytic activity">
    <reaction evidence="1">
        <text>S-ubiquitinyl-[E2 ubiquitin-conjugating enzyme]-L-cysteine + [acceptor protein]-L-lysine = [E2 ubiquitin-conjugating enzyme]-L-cysteine + N(6)-ubiquitinyl-[acceptor protein]-L-lysine.</text>
        <dbReference type="EC" id="2.3.2.27"/>
    </reaction>
</comment>
<dbReference type="Gene3D" id="3.30.40.10">
    <property type="entry name" value="Zinc/RING finger domain, C3HC4 (zinc finger)"/>
    <property type="match status" value="1"/>
</dbReference>
<evidence type="ECO:0000256" key="6">
    <source>
        <dbReference type="ARBA" id="ARBA00022692"/>
    </source>
</evidence>
<dbReference type="CDD" id="cd16461">
    <property type="entry name" value="RING-H2_EL5-like"/>
    <property type="match status" value="1"/>
</dbReference>
<keyword evidence="7" id="KW-0479">Metal-binding</keyword>
<comment type="pathway">
    <text evidence="3">Protein modification; protein ubiquitination.</text>
</comment>
<keyword evidence="5" id="KW-0808">Transferase</keyword>
<evidence type="ECO:0000256" key="14">
    <source>
        <dbReference type="PROSITE-ProRule" id="PRU00175"/>
    </source>
</evidence>
<evidence type="ECO:0000256" key="13">
    <source>
        <dbReference type="ARBA" id="ARBA00024209"/>
    </source>
</evidence>
<evidence type="ECO:0000256" key="9">
    <source>
        <dbReference type="ARBA" id="ARBA00022786"/>
    </source>
</evidence>
<evidence type="ECO:0000313" key="18">
    <source>
        <dbReference type="EMBL" id="EYU45919.1"/>
    </source>
</evidence>
<dbReference type="Proteomes" id="UP000030748">
    <property type="component" value="Unassembled WGS sequence"/>
</dbReference>
<accession>A0A022S0S0</accession>
<dbReference type="GO" id="GO:0061630">
    <property type="term" value="F:ubiquitin protein ligase activity"/>
    <property type="evidence" value="ECO:0007669"/>
    <property type="project" value="UniProtKB-EC"/>
</dbReference>